<gene>
    <name evidence="1" type="ORF">JJB74_15105</name>
</gene>
<dbReference type="Proteomes" id="UP000622890">
    <property type="component" value="Unassembled WGS sequence"/>
</dbReference>
<dbReference type="EMBL" id="JAEPBG010000006">
    <property type="protein sequence ID" value="MBK4735947.1"/>
    <property type="molecule type" value="Genomic_DNA"/>
</dbReference>
<evidence type="ECO:0000313" key="2">
    <source>
        <dbReference type="Proteomes" id="UP000622890"/>
    </source>
</evidence>
<accession>A0A934SZM5</accession>
<keyword evidence="2" id="KW-1185">Reference proteome</keyword>
<organism evidence="1 2">
    <name type="scientific">Noviherbaspirillum pedocola</name>
    <dbReference type="NCBI Taxonomy" id="2801341"/>
    <lineage>
        <taxon>Bacteria</taxon>
        <taxon>Pseudomonadati</taxon>
        <taxon>Pseudomonadota</taxon>
        <taxon>Betaproteobacteria</taxon>
        <taxon>Burkholderiales</taxon>
        <taxon>Oxalobacteraceae</taxon>
        <taxon>Noviherbaspirillum</taxon>
    </lineage>
</organism>
<sequence>MPEAMMPPSIGPSKPIAGEISKIATVLAQLLPSCTEDMISNSVRNEIATRIFYRPRFLLSHAECWRCKTSIPVMAVLSACISVAAGITHEFRDGGVYLASAEIAPLVPVLAGEALALNSACFGYMVTDFQRGFLDWLHRAIEAEPHMAASFGALKVEKRHSRKAGLAYYANICLHCDAQQGDFFLQADPRGPFYPPKLAATLIIPLQDRPLFLRCGLMPLQDIVDDASNTS</sequence>
<proteinExistence type="predicted"/>
<evidence type="ECO:0000313" key="1">
    <source>
        <dbReference type="EMBL" id="MBK4735947.1"/>
    </source>
</evidence>
<dbReference type="RefSeq" id="WP_200592875.1">
    <property type="nucleotide sequence ID" value="NZ_JAEPBG010000006.1"/>
</dbReference>
<protein>
    <submittedName>
        <fullName evidence="1">Uncharacterized protein</fullName>
    </submittedName>
</protein>
<reference evidence="1" key="1">
    <citation type="submission" date="2021-01" db="EMBL/GenBank/DDBJ databases">
        <title>Genome sequence of strain Noviherbaspirillum sp. DKR-6.</title>
        <authorList>
            <person name="Chaudhary D.K."/>
        </authorList>
    </citation>
    <scope>NUCLEOTIDE SEQUENCE</scope>
    <source>
        <strain evidence="1">DKR-6</strain>
    </source>
</reference>
<comment type="caution">
    <text evidence="1">The sequence shown here is derived from an EMBL/GenBank/DDBJ whole genome shotgun (WGS) entry which is preliminary data.</text>
</comment>
<name>A0A934SZM5_9BURK</name>
<dbReference type="AlphaFoldDB" id="A0A934SZM5"/>